<evidence type="ECO:0000313" key="3">
    <source>
        <dbReference type="EMBL" id="PWK28201.1"/>
    </source>
</evidence>
<comment type="caution">
    <text evidence="3">The sequence shown here is derived from an EMBL/GenBank/DDBJ whole genome shotgun (WGS) entry which is preliminary data.</text>
</comment>
<reference evidence="3 4" key="1">
    <citation type="submission" date="2018-05" db="EMBL/GenBank/DDBJ databases">
        <title>Genomic Encyclopedia of Archaeal and Bacterial Type Strains, Phase II (KMG-II): from individual species to whole genera.</title>
        <authorList>
            <person name="Goeker M."/>
        </authorList>
    </citation>
    <scope>NUCLEOTIDE SEQUENCE [LARGE SCALE GENOMIC DNA]</scope>
    <source>
        <strain evidence="3 4">DSM 22214</strain>
    </source>
</reference>
<organism evidence="3 4">
    <name type="scientific">Arcicella aurantiaca</name>
    <dbReference type="NCBI Taxonomy" id="591202"/>
    <lineage>
        <taxon>Bacteria</taxon>
        <taxon>Pseudomonadati</taxon>
        <taxon>Bacteroidota</taxon>
        <taxon>Cytophagia</taxon>
        <taxon>Cytophagales</taxon>
        <taxon>Flectobacillaceae</taxon>
        <taxon>Arcicella</taxon>
    </lineage>
</organism>
<dbReference type="RefSeq" id="WP_109741760.1">
    <property type="nucleotide sequence ID" value="NZ_QGGO01000004.1"/>
</dbReference>
<dbReference type="OrthoDB" id="780958at2"/>
<dbReference type="Proteomes" id="UP000245489">
    <property type="component" value="Unassembled WGS sequence"/>
</dbReference>
<keyword evidence="4" id="KW-1185">Reference proteome</keyword>
<evidence type="ECO:0000259" key="2">
    <source>
        <dbReference type="Pfam" id="PF19917"/>
    </source>
</evidence>
<dbReference type="InterPro" id="IPR045554">
    <property type="entry name" value="bpX0"/>
</dbReference>
<feature type="domain" description="MoxR-vWA-beta-propeller ternary system" evidence="1">
    <location>
        <begin position="34"/>
        <end position="197"/>
    </location>
</feature>
<sequence>MTLYEYFQSTNNYFWQWEYDADSEGFNVIGIPEGNTIVYKDMVIDIMDKLSHQGTPPFGVLLLLLIATNPNGEEDIKRIDRKLTDYLIYSQNTKNTNIVSTVLSMATQFLYLITQLPKEYKIGANRILLFQTLLQKSHNKLGYQKIRPIVKAMQSKSYSEVELLKVIEFNESIFLKDFRIVSLLKKHFDNVDDIMSKMGDLLPIEEELLTENTDTDEIPKLDFVEELIENTNTFHVGTLLKRIWSGLNVPFHNVLPSQQPIGGVSDLTNKGNFDRLLISEFANDDIVFLSRIANNEALYINREVPPQSEDLERIILIDVSIKNWGTPKLLAHALLLAIAKHPKSSIHCTAYAVGETYQPLNFDTIHEIIKGVQYLEGCLEASNGLTAFFNDNPANKNNEIFFITTTDAVKSAAVQKVLSDNHSAINYWIYTDAEGKIDLFKRQHSSRKHIQTLKLPLEELWTKKPKNDIMKVPEKVENKPTFYNILFPKQRKVRFSLSTTNSKVYHIAHDCLFEERDSEYLNRGWELISDDIPKAQAFEIGLMSNNELVLLCYADNKKEITLINFTTKIRKSISFDWKGSPHKHFVFDKDIFHFATYPRNYHIAFVDGEIQISKTMEYSYTKLFKDKFEVNAELRLRNIHISNTLTNINRVYINAKGNLTINNHEYVIVQGNQIKLIICGGFSSSVQEVTIQSNENVVFPVEAQMQSKDYFVFPNGYSVTVNRLGILILSYFDSTNNRDEKIFLPTVMDNQLGVASYIHFSGNTFYSRRTDFEGRQTMKEQDFWDKYITPFIKDIIDYEVNHRTISSK</sequence>
<gene>
    <name evidence="3" type="ORF">LV89_00980</name>
</gene>
<dbReference type="Pfam" id="PF19915">
    <property type="entry name" value="bpX0"/>
    <property type="match status" value="1"/>
</dbReference>
<proteinExistence type="predicted"/>
<dbReference type="InterPro" id="IPR045553">
    <property type="entry name" value="bpX1"/>
</dbReference>
<protein>
    <submittedName>
        <fullName evidence="3">Uncharacterized protein</fullName>
    </submittedName>
</protein>
<feature type="domain" description="MoxR-vWA-beta-propeller ternary system" evidence="2">
    <location>
        <begin position="709"/>
        <end position="795"/>
    </location>
</feature>
<dbReference type="Pfam" id="PF19917">
    <property type="entry name" value="bpX1"/>
    <property type="match status" value="1"/>
</dbReference>
<evidence type="ECO:0000313" key="4">
    <source>
        <dbReference type="Proteomes" id="UP000245489"/>
    </source>
</evidence>
<dbReference type="EMBL" id="QGGO01000004">
    <property type="protein sequence ID" value="PWK28201.1"/>
    <property type="molecule type" value="Genomic_DNA"/>
</dbReference>
<evidence type="ECO:0000259" key="1">
    <source>
        <dbReference type="Pfam" id="PF19915"/>
    </source>
</evidence>
<name>A0A316ECJ9_9BACT</name>
<dbReference type="AlphaFoldDB" id="A0A316ECJ9"/>
<accession>A0A316ECJ9</accession>